<evidence type="ECO:0000256" key="4">
    <source>
        <dbReference type="ARBA" id="ARBA00022989"/>
    </source>
</evidence>
<evidence type="ECO:0000256" key="2">
    <source>
        <dbReference type="ARBA" id="ARBA00010125"/>
    </source>
</evidence>
<evidence type="ECO:0000256" key="1">
    <source>
        <dbReference type="ARBA" id="ARBA00004141"/>
    </source>
</evidence>
<proteinExistence type="inferred from homology"/>
<reference evidence="9" key="2">
    <citation type="submission" date="2025-08" db="UniProtKB">
        <authorList>
            <consortium name="Ensembl"/>
        </authorList>
    </citation>
    <scope>IDENTIFICATION</scope>
</reference>
<name>A0A8B9Z3I2_BOSMU</name>
<dbReference type="PANTHER" id="PTHR15876">
    <property type="entry name" value="TRANSMEMBRANE PROTEIN ADIPOCYTE-ASSOCIATED 1"/>
    <property type="match status" value="1"/>
</dbReference>
<feature type="region of interest" description="Disordered" evidence="7">
    <location>
        <begin position="338"/>
        <end position="489"/>
    </location>
</feature>
<dbReference type="InterPro" id="IPR018781">
    <property type="entry name" value="TPRA1/CAND2/CAND8"/>
</dbReference>
<keyword evidence="5 8" id="KW-0472">Membrane</keyword>
<feature type="compositionally biased region" description="Polar residues" evidence="7">
    <location>
        <begin position="376"/>
        <end position="391"/>
    </location>
</feature>
<evidence type="ECO:0000256" key="8">
    <source>
        <dbReference type="SAM" id="Phobius"/>
    </source>
</evidence>
<comment type="subcellular location">
    <subcellularLocation>
        <location evidence="1">Membrane</location>
        <topology evidence="1">Multi-pass membrane protein</topology>
    </subcellularLocation>
</comment>
<organism evidence="9 10">
    <name type="scientific">Bos mutus grunniens</name>
    <name type="common">Wild yak</name>
    <name type="synonym">Bos grunniens</name>
    <dbReference type="NCBI Taxonomy" id="30521"/>
    <lineage>
        <taxon>Eukaryota</taxon>
        <taxon>Metazoa</taxon>
        <taxon>Chordata</taxon>
        <taxon>Craniata</taxon>
        <taxon>Vertebrata</taxon>
        <taxon>Euteleostomi</taxon>
        <taxon>Mammalia</taxon>
        <taxon>Eutheria</taxon>
        <taxon>Laurasiatheria</taxon>
        <taxon>Artiodactyla</taxon>
        <taxon>Ruminantia</taxon>
        <taxon>Pecora</taxon>
        <taxon>Bovidae</taxon>
        <taxon>Bovinae</taxon>
        <taxon>Bos</taxon>
    </lineage>
</organism>
<dbReference type="Proteomes" id="UP000694520">
    <property type="component" value="Chromosome 22"/>
</dbReference>
<reference evidence="9" key="1">
    <citation type="submission" date="2019-05" db="EMBL/GenBank/DDBJ databases">
        <authorList>
            <person name="Zhang S."/>
            <person name="Liu J."/>
        </authorList>
    </citation>
    <scope>NUCLEOTIDE SEQUENCE [LARGE SCALE GENOMIC DNA]</scope>
</reference>
<feature type="compositionally biased region" description="Low complexity" evidence="7">
    <location>
        <begin position="348"/>
        <end position="375"/>
    </location>
</feature>
<accession>A0A8B9Z3I2</accession>
<feature type="transmembrane region" description="Helical" evidence="8">
    <location>
        <begin position="187"/>
        <end position="205"/>
    </location>
</feature>
<comment type="similarity">
    <text evidence="2">Belongs to the UPF0359 family.</text>
</comment>
<evidence type="ECO:0000256" key="3">
    <source>
        <dbReference type="ARBA" id="ARBA00022692"/>
    </source>
</evidence>
<keyword evidence="3 8" id="KW-0812">Transmembrane</keyword>
<evidence type="ECO:0000256" key="6">
    <source>
        <dbReference type="ARBA" id="ARBA00029849"/>
    </source>
</evidence>
<evidence type="ECO:0000256" key="5">
    <source>
        <dbReference type="ARBA" id="ARBA00023136"/>
    </source>
</evidence>
<evidence type="ECO:0000313" key="9">
    <source>
        <dbReference type="Ensembl" id="ENSBGRP00000042402.1"/>
    </source>
</evidence>
<keyword evidence="4 8" id="KW-1133">Transmembrane helix</keyword>
<dbReference type="GO" id="GO:0005886">
    <property type="term" value="C:plasma membrane"/>
    <property type="evidence" value="ECO:0007669"/>
    <property type="project" value="TreeGrafter"/>
</dbReference>
<protein>
    <recommendedName>
        <fullName evidence="6">Integral membrane protein GPR175</fullName>
    </recommendedName>
</protein>
<feature type="transmembrane region" description="Helical" evidence="8">
    <location>
        <begin position="145"/>
        <end position="167"/>
    </location>
</feature>
<dbReference type="AlphaFoldDB" id="A0A8B9Z3I2"/>
<feature type="transmembrane region" description="Helical" evidence="8">
    <location>
        <begin position="42"/>
        <end position="61"/>
    </location>
</feature>
<dbReference type="Ensembl" id="ENSBGRT00000049165.1">
    <property type="protein sequence ID" value="ENSBGRP00000042402.1"/>
    <property type="gene ID" value="ENSBGRG00000026549.1"/>
</dbReference>
<feature type="compositionally biased region" description="Low complexity" evidence="7">
    <location>
        <begin position="408"/>
        <end position="453"/>
    </location>
</feature>
<feature type="compositionally biased region" description="Gly residues" evidence="7">
    <location>
        <begin position="454"/>
        <end position="463"/>
    </location>
</feature>
<keyword evidence="10" id="KW-1185">Reference proteome</keyword>
<evidence type="ECO:0000256" key="7">
    <source>
        <dbReference type="SAM" id="MobiDB-lite"/>
    </source>
</evidence>
<feature type="region of interest" description="Disordered" evidence="7">
    <location>
        <begin position="517"/>
        <end position="539"/>
    </location>
</feature>
<sequence length="566" mass="60301">MDTWDMGASSPPPLAPNISVPHRCLLLLYEDIGTSRVRYWDLLLLIPNVLFFIFLLWKLPFARAKIRVTSSPIFITFYILVFVVALVGIARAVVSMTVSTSDAATVADKILWEITRFFLLAIELSVVILGLAFGHLESKSSIKRVLAITTVLSLAYSVTQGTLEILYPDAHLSAEDFNIYGHGGRQFWLVSSCFFFLVYSLVVVLPRTPLKERSPCCRTWAGRGCWGWRVGGGEWLRLVGVLGWLGVWVGGRGNWGWGRGGGVGEWGWVGVAVGGVVGGVVVGGRECTAPGRPWPQAGPHAPAPQRAGASTCTRAYWRCSTWCRGWGVRCCAQTSLRGSAAWTPPPSSTSASLRPSSTWPSCAASSARSPRFSSPTNAKWTTLRSRTCTCPSPTPWPGGRARRRPGRPARSSTRPGWPTWTTWPPCPATAAASTAWTVSAGGPSTPDAAAPGAGPRGTGCGGRGAERPSGTDEGPCPLSVPTSVQPRPLPLPAPPAPLGDVALTVCPRAGWPPPPCSLGPRTGLASPPTPAPEPTPTGGPKCVYFPDLFSNKKDQGGRWWCGSVEG</sequence>
<feature type="transmembrane region" description="Helical" evidence="8">
    <location>
        <begin position="114"/>
        <end position="133"/>
    </location>
</feature>
<dbReference type="Pfam" id="PF10160">
    <property type="entry name" value="Tmemb_40"/>
    <property type="match status" value="1"/>
</dbReference>
<dbReference type="GO" id="GO:0004930">
    <property type="term" value="F:G protein-coupled receptor activity"/>
    <property type="evidence" value="ECO:0007669"/>
    <property type="project" value="TreeGrafter"/>
</dbReference>
<evidence type="ECO:0000313" key="10">
    <source>
        <dbReference type="Proteomes" id="UP000694520"/>
    </source>
</evidence>
<feature type="transmembrane region" description="Helical" evidence="8">
    <location>
        <begin position="73"/>
        <end position="94"/>
    </location>
</feature>
<dbReference type="GeneTree" id="ENSGT00390000016807"/>
<reference evidence="9" key="3">
    <citation type="submission" date="2025-09" db="UniProtKB">
        <authorList>
            <consortium name="Ensembl"/>
        </authorList>
    </citation>
    <scope>IDENTIFICATION</scope>
</reference>
<dbReference type="PANTHER" id="PTHR15876:SF8">
    <property type="entry name" value="TRANSMEMBRANE PROTEIN ADIPOCYTE-ASSOCIATED 1"/>
    <property type="match status" value="1"/>
</dbReference>
<feature type="compositionally biased region" description="Pro residues" evidence="7">
    <location>
        <begin position="527"/>
        <end position="537"/>
    </location>
</feature>